<feature type="non-terminal residue" evidence="1">
    <location>
        <position position="1"/>
    </location>
</feature>
<dbReference type="EMBL" id="KN831871">
    <property type="protein sequence ID" value="KIM34706.1"/>
    <property type="molecule type" value="Genomic_DNA"/>
</dbReference>
<gene>
    <name evidence="1" type="ORF">M413DRAFT_56461</name>
</gene>
<feature type="non-terminal residue" evidence="1">
    <location>
        <position position="112"/>
    </location>
</feature>
<accession>A0A0C3BTL9</accession>
<sequence>SRLPTDDLPDIAEKVYVYTSARAVFYAPSGLSGIGGMSHERIRSVKSWYGGAPRRDRVFVGNTDSDAPGFEGLFVARVFVFFSFRHAGITYPCALVHGFSTVGDSPDDATGM</sequence>
<dbReference type="AlphaFoldDB" id="A0A0C3BTL9"/>
<dbReference type="HOGENOM" id="CLU_006344_16_1_1"/>
<keyword evidence="2" id="KW-1185">Reference proteome</keyword>
<evidence type="ECO:0000313" key="1">
    <source>
        <dbReference type="EMBL" id="KIM34706.1"/>
    </source>
</evidence>
<evidence type="ECO:0000313" key="2">
    <source>
        <dbReference type="Proteomes" id="UP000053424"/>
    </source>
</evidence>
<reference evidence="2" key="2">
    <citation type="submission" date="2015-01" db="EMBL/GenBank/DDBJ databases">
        <title>Evolutionary Origins and Diversification of the Mycorrhizal Mutualists.</title>
        <authorList>
            <consortium name="DOE Joint Genome Institute"/>
            <consortium name="Mycorrhizal Genomics Consortium"/>
            <person name="Kohler A."/>
            <person name="Kuo A."/>
            <person name="Nagy L.G."/>
            <person name="Floudas D."/>
            <person name="Copeland A."/>
            <person name="Barry K.W."/>
            <person name="Cichocki N."/>
            <person name="Veneault-Fourrey C."/>
            <person name="LaButti K."/>
            <person name="Lindquist E.A."/>
            <person name="Lipzen A."/>
            <person name="Lundell T."/>
            <person name="Morin E."/>
            <person name="Murat C."/>
            <person name="Riley R."/>
            <person name="Ohm R."/>
            <person name="Sun H."/>
            <person name="Tunlid A."/>
            <person name="Henrissat B."/>
            <person name="Grigoriev I.V."/>
            <person name="Hibbett D.S."/>
            <person name="Martin F."/>
        </authorList>
    </citation>
    <scope>NUCLEOTIDE SEQUENCE [LARGE SCALE GENOMIC DNA]</scope>
    <source>
        <strain evidence="2">h7</strain>
    </source>
</reference>
<name>A0A0C3BTL9_HEBCY</name>
<proteinExistence type="predicted"/>
<organism evidence="1 2">
    <name type="scientific">Hebeloma cylindrosporum</name>
    <dbReference type="NCBI Taxonomy" id="76867"/>
    <lineage>
        <taxon>Eukaryota</taxon>
        <taxon>Fungi</taxon>
        <taxon>Dikarya</taxon>
        <taxon>Basidiomycota</taxon>
        <taxon>Agaricomycotina</taxon>
        <taxon>Agaricomycetes</taxon>
        <taxon>Agaricomycetidae</taxon>
        <taxon>Agaricales</taxon>
        <taxon>Agaricineae</taxon>
        <taxon>Hymenogastraceae</taxon>
        <taxon>Hebeloma</taxon>
    </lineage>
</organism>
<dbReference type="STRING" id="686832.A0A0C3BTL9"/>
<protein>
    <submittedName>
        <fullName evidence="1">Uncharacterized protein</fullName>
    </submittedName>
</protein>
<dbReference type="OrthoDB" id="3187773at2759"/>
<dbReference type="Proteomes" id="UP000053424">
    <property type="component" value="Unassembled WGS sequence"/>
</dbReference>
<reference evidence="1 2" key="1">
    <citation type="submission" date="2014-04" db="EMBL/GenBank/DDBJ databases">
        <authorList>
            <consortium name="DOE Joint Genome Institute"/>
            <person name="Kuo A."/>
            <person name="Gay G."/>
            <person name="Dore J."/>
            <person name="Kohler A."/>
            <person name="Nagy L.G."/>
            <person name="Floudas D."/>
            <person name="Copeland A."/>
            <person name="Barry K.W."/>
            <person name="Cichocki N."/>
            <person name="Veneault-Fourrey C."/>
            <person name="LaButti K."/>
            <person name="Lindquist E.A."/>
            <person name="Lipzen A."/>
            <person name="Lundell T."/>
            <person name="Morin E."/>
            <person name="Murat C."/>
            <person name="Sun H."/>
            <person name="Tunlid A."/>
            <person name="Henrissat B."/>
            <person name="Grigoriev I.V."/>
            <person name="Hibbett D.S."/>
            <person name="Martin F."/>
            <person name="Nordberg H.P."/>
            <person name="Cantor M.N."/>
            <person name="Hua S.X."/>
        </authorList>
    </citation>
    <scope>NUCLEOTIDE SEQUENCE [LARGE SCALE GENOMIC DNA]</scope>
    <source>
        <strain evidence="2">h7</strain>
    </source>
</reference>